<name>X1S6E2_9ZZZZ</name>
<evidence type="ECO:0000256" key="2">
    <source>
        <dbReference type="ARBA" id="ARBA00004742"/>
    </source>
</evidence>
<dbReference type="AlphaFoldDB" id="X1S6E2"/>
<comment type="cofactor">
    <cofactor evidence="1">
        <name>[4Fe-4S] cluster</name>
        <dbReference type="ChEBI" id="CHEBI:49883"/>
    </cofactor>
</comment>
<evidence type="ECO:0000256" key="8">
    <source>
        <dbReference type="ARBA" id="ARBA00023239"/>
    </source>
</evidence>
<keyword evidence="3" id="KW-0312">Gluconeogenesis</keyword>
<evidence type="ECO:0000256" key="7">
    <source>
        <dbReference type="ARBA" id="ARBA00023014"/>
    </source>
</evidence>
<keyword evidence="8" id="KW-0456">Lyase</keyword>
<evidence type="ECO:0000256" key="5">
    <source>
        <dbReference type="ARBA" id="ARBA00022723"/>
    </source>
</evidence>
<keyword evidence="5" id="KW-0479">Metal-binding</keyword>
<dbReference type="InterPro" id="IPR005130">
    <property type="entry name" value="Ser_deHydtase-like_asu"/>
</dbReference>
<gene>
    <name evidence="10" type="ORF">S12H4_06726</name>
</gene>
<dbReference type="GO" id="GO:0051539">
    <property type="term" value="F:4 iron, 4 sulfur cluster binding"/>
    <property type="evidence" value="ECO:0007669"/>
    <property type="project" value="UniProtKB-KW"/>
</dbReference>
<evidence type="ECO:0000259" key="9">
    <source>
        <dbReference type="Pfam" id="PF03313"/>
    </source>
</evidence>
<evidence type="ECO:0000313" key="10">
    <source>
        <dbReference type="EMBL" id="GAI70995.1"/>
    </source>
</evidence>
<dbReference type="PANTHER" id="PTHR30182:SF1">
    <property type="entry name" value="L-SERINE DEHYDRATASE 1"/>
    <property type="match status" value="1"/>
</dbReference>
<keyword evidence="4" id="KW-0004">4Fe-4S</keyword>
<evidence type="ECO:0000256" key="3">
    <source>
        <dbReference type="ARBA" id="ARBA00022432"/>
    </source>
</evidence>
<evidence type="ECO:0000256" key="6">
    <source>
        <dbReference type="ARBA" id="ARBA00023004"/>
    </source>
</evidence>
<keyword evidence="6" id="KW-0408">Iron</keyword>
<reference evidence="10" key="1">
    <citation type="journal article" date="2014" name="Front. Microbiol.">
        <title>High frequency of phylogenetically diverse reductive dehalogenase-homologous genes in deep subseafloor sedimentary metagenomes.</title>
        <authorList>
            <person name="Kawai M."/>
            <person name="Futagami T."/>
            <person name="Toyoda A."/>
            <person name="Takaki Y."/>
            <person name="Nishi S."/>
            <person name="Hori S."/>
            <person name="Arai W."/>
            <person name="Tsubouchi T."/>
            <person name="Morono Y."/>
            <person name="Uchiyama I."/>
            <person name="Ito T."/>
            <person name="Fujiyama A."/>
            <person name="Inagaki F."/>
            <person name="Takami H."/>
        </authorList>
    </citation>
    <scope>NUCLEOTIDE SEQUENCE</scope>
    <source>
        <strain evidence="10">Expedition CK06-06</strain>
    </source>
</reference>
<evidence type="ECO:0000256" key="4">
    <source>
        <dbReference type="ARBA" id="ARBA00022485"/>
    </source>
</evidence>
<dbReference type="Pfam" id="PF03313">
    <property type="entry name" value="SDH_alpha"/>
    <property type="match status" value="1"/>
</dbReference>
<protein>
    <recommendedName>
        <fullName evidence="9">Serine dehydratase-like alpha subunit domain-containing protein</fullName>
    </recommendedName>
</protein>
<accession>X1S6E2</accession>
<proteinExistence type="predicted"/>
<dbReference type="InterPro" id="IPR051318">
    <property type="entry name" value="Fe-S_L-Ser"/>
</dbReference>
<comment type="caution">
    <text evidence="10">The sequence shown here is derived from an EMBL/GenBank/DDBJ whole genome shotgun (WGS) entry which is preliminary data.</text>
</comment>
<dbReference type="GO" id="GO:0003941">
    <property type="term" value="F:L-serine ammonia-lyase activity"/>
    <property type="evidence" value="ECO:0007669"/>
    <property type="project" value="TreeGrafter"/>
</dbReference>
<keyword evidence="7" id="KW-0411">Iron-sulfur</keyword>
<dbReference type="EMBL" id="BARW01002400">
    <property type="protein sequence ID" value="GAI70995.1"/>
    <property type="molecule type" value="Genomic_DNA"/>
</dbReference>
<comment type="pathway">
    <text evidence="2">Carbohydrate biosynthesis; gluconeogenesis.</text>
</comment>
<evidence type="ECO:0000256" key="1">
    <source>
        <dbReference type="ARBA" id="ARBA00001966"/>
    </source>
</evidence>
<dbReference type="GO" id="GO:0006094">
    <property type="term" value="P:gluconeogenesis"/>
    <property type="evidence" value="ECO:0007669"/>
    <property type="project" value="UniProtKB-KW"/>
</dbReference>
<feature type="non-terminal residue" evidence="10">
    <location>
        <position position="308"/>
    </location>
</feature>
<sequence length="308" mass="33703">MILIEKINRWKVKLKGNNYNILIEFLTNSKEELLNLIQSFSNSPEKIHIQDDERYSFIQLKNPNKFKDEFVNKLKSLDYISNIWTTQPILFPIHGTPLFKNSFEMLKLAVENKYSLGEIGLMYETDLLNVDEKSILEEMEKRILVMFSSIEKGLEKKNSRMKLLEHSASNIQKKENLLFSSGINLRSAYRAMAAMDTASSGGLICAAPTGASCGVIASVLYTLHYDCNINMNKIIKCALAAGVIGLINGMNSTFAAEIAGCQVEIGMAGAMAAAAVIEAANGSPTAATEAAAIALQNTMGSVCDLVAG</sequence>
<dbReference type="GO" id="GO:0046872">
    <property type="term" value="F:metal ion binding"/>
    <property type="evidence" value="ECO:0007669"/>
    <property type="project" value="UniProtKB-KW"/>
</dbReference>
<feature type="domain" description="Serine dehydratase-like alpha subunit" evidence="9">
    <location>
        <begin position="119"/>
        <end position="308"/>
    </location>
</feature>
<organism evidence="10">
    <name type="scientific">marine sediment metagenome</name>
    <dbReference type="NCBI Taxonomy" id="412755"/>
    <lineage>
        <taxon>unclassified sequences</taxon>
        <taxon>metagenomes</taxon>
        <taxon>ecological metagenomes</taxon>
    </lineage>
</organism>
<dbReference type="PANTHER" id="PTHR30182">
    <property type="entry name" value="L-SERINE DEHYDRATASE"/>
    <property type="match status" value="1"/>
</dbReference>